<evidence type="ECO:0000313" key="1">
    <source>
        <dbReference type="EMBL" id="OQP48082.1"/>
    </source>
</evidence>
<evidence type="ECO:0008006" key="3">
    <source>
        <dbReference type="Google" id="ProtNLM"/>
    </source>
</evidence>
<evidence type="ECO:0000313" key="2">
    <source>
        <dbReference type="Proteomes" id="UP000192610"/>
    </source>
</evidence>
<gene>
    <name evidence="1" type="ORF">A4H97_30070</name>
</gene>
<dbReference type="STRING" id="354355.SAMN05660816_02415"/>
<organism evidence="1 2">
    <name type="scientific">Niastella yeongjuensis</name>
    <dbReference type="NCBI Taxonomy" id="354355"/>
    <lineage>
        <taxon>Bacteria</taxon>
        <taxon>Pseudomonadati</taxon>
        <taxon>Bacteroidota</taxon>
        <taxon>Chitinophagia</taxon>
        <taxon>Chitinophagales</taxon>
        <taxon>Chitinophagaceae</taxon>
        <taxon>Niastella</taxon>
    </lineage>
</organism>
<dbReference type="EMBL" id="LVXG01000018">
    <property type="protein sequence ID" value="OQP48082.1"/>
    <property type="molecule type" value="Genomic_DNA"/>
</dbReference>
<dbReference type="AlphaFoldDB" id="A0A1V9EPX6"/>
<reference evidence="2" key="1">
    <citation type="submission" date="2016-04" db="EMBL/GenBank/DDBJ databases">
        <authorList>
            <person name="Chen L."/>
            <person name="Zhuang W."/>
            <person name="Wang G."/>
        </authorList>
    </citation>
    <scope>NUCLEOTIDE SEQUENCE [LARGE SCALE GENOMIC DNA]</scope>
    <source>
        <strain evidence="2">17621</strain>
    </source>
</reference>
<comment type="caution">
    <text evidence="1">The sequence shown here is derived from an EMBL/GenBank/DDBJ whole genome shotgun (WGS) entry which is preliminary data.</text>
</comment>
<protein>
    <recommendedName>
        <fullName evidence="3">DUF2262 domain-containing protein</fullName>
    </recommendedName>
</protein>
<accession>A0A1V9EPX6</accession>
<keyword evidence="2" id="KW-1185">Reference proteome</keyword>
<sequence>MYYMNNVKELTVNGLVYTFVYDERYNSWWVMEDDSLIDNYAVALEVEVKRPGGEVDWEEITGFIEYLTGEKQEINENLDNAQTVMKAFFNANNKEYFSDEFLKDVIFEPFDITYNGLFKKDDTTPVFEYSFVYFPYYAHHGEDLGAYSWEANFRGDQFLGVKRNIS</sequence>
<name>A0A1V9EPX6_9BACT</name>
<dbReference type="Proteomes" id="UP000192610">
    <property type="component" value="Unassembled WGS sequence"/>
</dbReference>
<proteinExistence type="predicted"/>